<gene>
    <name evidence="6" type="ORF">DWZ31_15880</name>
</gene>
<evidence type="ECO:0000256" key="3">
    <source>
        <dbReference type="ARBA" id="ARBA00022679"/>
    </source>
</evidence>
<dbReference type="PANTHER" id="PTHR43369:SF2">
    <property type="entry name" value="PHOSPHORIBOSYLGLYCINAMIDE FORMYLTRANSFERASE"/>
    <property type="match status" value="1"/>
</dbReference>
<evidence type="ECO:0000256" key="1">
    <source>
        <dbReference type="ARBA" id="ARBA00005054"/>
    </source>
</evidence>
<comment type="pathway">
    <text evidence="1">Purine metabolism; IMP biosynthesis via de novo pathway; N(2)-formyl-N(1)-(5-phospho-D-ribosyl)glycinamide from N(1)-(5-phospho-D-ribosyl)glycinamide (10-formyl THF route): step 1/1.</text>
</comment>
<protein>
    <recommendedName>
        <fullName evidence="2">phosphoribosylglycinamide formyltransferase 1</fullName>
        <ecNumber evidence="2">2.1.2.2</ecNumber>
    </recommendedName>
</protein>
<comment type="caution">
    <text evidence="6">The sequence shown here is derived from an EMBL/GenBank/DDBJ whole genome shotgun (WGS) entry which is preliminary data.</text>
</comment>
<proteinExistence type="predicted"/>
<organism evidence="6 7">
    <name type="scientific">Roseburia intestinalis</name>
    <dbReference type="NCBI Taxonomy" id="166486"/>
    <lineage>
        <taxon>Bacteria</taxon>
        <taxon>Bacillati</taxon>
        <taxon>Bacillota</taxon>
        <taxon>Clostridia</taxon>
        <taxon>Lachnospirales</taxon>
        <taxon>Lachnospiraceae</taxon>
        <taxon>Roseburia</taxon>
    </lineage>
</organism>
<evidence type="ECO:0000259" key="5">
    <source>
        <dbReference type="Pfam" id="PF00551"/>
    </source>
</evidence>
<sequence length="255" mass="30162">MKNSDFTINILTTDGSQYDYLIHTLENAFTVNIVIRELGKYQRKRLIFNKKYYRYICNRYQWFSREIRGYNKYRINYFKYEGILNSNIINVANINSDYVVKLLNQNPCKLCIVMGTSILNKKIIDACKADIINVHGGYLPYYRGNNCIYFAYLNDDWGHIANTIHYIDTGIDTGDIIEIVHPIILSNDNPETLYCKTKKLAINKLVEIIKKYQNNEYIPRSSQDIHIGKQYKTEDRNIKTAIIYYIKQIKRMLKK</sequence>
<name>A0A415TQ74_9FIRM</name>
<dbReference type="EC" id="2.1.2.2" evidence="2"/>
<evidence type="ECO:0000256" key="4">
    <source>
        <dbReference type="ARBA" id="ARBA00022755"/>
    </source>
</evidence>
<dbReference type="Gene3D" id="3.40.50.170">
    <property type="entry name" value="Formyl transferase, N-terminal domain"/>
    <property type="match status" value="1"/>
</dbReference>
<dbReference type="Pfam" id="PF00551">
    <property type="entry name" value="Formyl_trans_N"/>
    <property type="match status" value="1"/>
</dbReference>
<dbReference type="GO" id="GO:0005829">
    <property type="term" value="C:cytosol"/>
    <property type="evidence" value="ECO:0007669"/>
    <property type="project" value="TreeGrafter"/>
</dbReference>
<dbReference type="Proteomes" id="UP000283586">
    <property type="component" value="Unassembled WGS sequence"/>
</dbReference>
<dbReference type="SUPFAM" id="SSF53328">
    <property type="entry name" value="Formyltransferase"/>
    <property type="match status" value="1"/>
</dbReference>
<evidence type="ECO:0000313" key="6">
    <source>
        <dbReference type="EMBL" id="RHN04840.1"/>
    </source>
</evidence>
<dbReference type="EMBL" id="QRQN01000023">
    <property type="protein sequence ID" value="RHN04840.1"/>
    <property type="molecule type" value="Genomic_DNA"/>
</dbReference>
<evidence type="ECO:0000256" key="2">
    <source>
        <dbReference type="ARBA" id="ARBA00012254"/>
    </source>
</evidence>
<dbReference type="GO" id="GO:0006189">
    <property type="term" value="P:'de novo' IMP biosynthetic process"/>
    <property type="evidence" value="ECO:0007669"/>
    <property type="project" value="TreeGrafter"/>
</dbReference>
<reference evidence="6 7" key="1">
    <citation type="submission" date="2018-08" db="EMBL/GenBank/DDBJ databases">
        <title>A genome reference for cultivated species of the human gut microbiota.</title>
        <authorList>
            <person name="Zou Y."/>
            <person name="Xue W."/>
            <person name="Luo G."/>
        </authorList>
    </citation>
    <scope>NUCLEOTIDE SEQUENCE [LARGE SCALE GENOMIC DNA]</scope>
    <source>
        <strain evidence="6 7">AF31-21AC</strain>
    </source>
</reference>
<keyword evidence="4" id="KW-0658">Purine biosynthesis</keyword>
<feature type="domain" description="Formyl transferase N-terminal" evidence="5">
    <location>
        <begin position="90"/>
        <end position="208"/>
    </location>
</feature>
<dbReference type="GO" id="GO:0004644">
    <property type="term" value="F:phosphoribosylglycinamide formyltransferase activity"/>
    <property type="evidence" value="ECO:0007669"/>
    <property type="project" value="UniProtKB-EC"/>
</dbReference>
<dbReference type="InterPro" id="IPR036477">
    <property type="entry name" value="Formyl_transf_N_sf"/>
</dbReference>
<accession>A0A415TQ74</accession>
<dbReference type="AlphaFoldDB" id="A0A415TQ74"/>
<evidence type="ECO:0000313" key="7">
    <source>
        <dbReference type="Proteomes" id="UP000283586"/>
    </source>
</evidence>
<keyword evidence="3" id="KW-0808">Transferase</keyword>
<dbReference type="InterPro" id="IPR002376">
    <property type="entry name" value="Formyl_transf_N"/>
</dbReference>
<dbReference type="CDD" id="cd08653">
    <property type="entry name" value="FMT_core_like_3"/>
    <property type="match status" value="1"/>
</dbReference>
<dbReference type="RefSeq" id="WP_118210867.1">
    <property type="nucleotide sequence ID" value="NZ_CACRUM010000045.1"/>
</dbReference>
<dbReference type="PANTHER" id="PTHR43369">
    <property type="entry name" value="PHOSPHORIBOSYLGLYCINAMIDE FORMYLTRANSFERASE"/>
    <property type="match status" value="1"/>
</dbReference>